<evidence type="ECO:0000313" key="2">
    <source>
        <dbReference type="EMBL" id="NER29408.1"/>
    </source>
</evidence>
<protein>
    <recommendedName>
        <fullName evidence="1">ParE-like toxin domain-containing protein</fullName>
    </recommendedName>
</protein>
<dbReference type="InterPro" id="IPR056925">
    <property type="entry name" value="ParE-like"/>
</dbReference>
<dbReference type="Pfam" id="PF24732">
    <property type="entry name" value="ParE_like"/>
    <property type="match status" value="1"/>
</dbReference>
<sequence>MNSRITSQFRQAFGNLPEKVKQQTRETYRQFKQNPNHPSLRFKKVHPELPIYSARVSKNYRAVGQLDGDTVIWFWVGSHTEYDKLISQL</sequence>
<reference evidence="2" key="1">
    <citation type="submission" date="2019-11" db="EMBL/GenBank/DDBJ databases">
        <title>Genomic insights into an expanded diversity of filamentous marine cyanobacteria reveals the extraordinary biosynthetic potential of Moorea and Okeania.</title>
        <authorList>
            <person name="Ferreira Leao T."/>
            <person name="Wang M."/>
            <person name="Moss N."/>
            <person name="Da Silva R."/>
            <person name="Sanders J."/>
            <person name="Nurk S."/>
            <person name="Gurevich A."/>
            <person name="Humphrey G."/>
            <person name="Reher R."/>
            <person name="Zhu Q."/>
            <person name="Belda-Ferre P."/>
            <person name="Glukhov E."/>
            <person name="Rex R."/>
            <person name="Dorrestein P.C."/>
            <person name="Knight R."/>
            <person name="Pevzner P."/>
            <person name="Gerwick W.H."/>
            <person name="Gerwick L."/>
        </authorList>
    </citation>
    <scope>NUCLEOTIDE SEQUENCE</scope>
    <source>
        <strain evidence="2">SIO1C4</strain>
    </source>
</reference>
<comment type="caution">
    <text evidence="2">The sequence shown here is derived from an EMBL/GenBank/DDBJ whole genome shotgun (WGS) entry which is preliminary data.</text>
</comment>
<evidence type="ECO:0000259" key="1">
    <source>
        <dbReference type="Pfam" id="PF24732"/>
    </source>
</evidence>
<proteinExistence type="predicted"/>
<dbReference type="Gene3D" id="3.30.2310.20">
    <property type="entry name" value="RelE-like"/>
    <property type="match status" value="1"/>
</dbReference>
<accession>A0A6B3NJL4</accession>
<dbReference type="AlphaFoldDB" id="A0A6B3NJL4"/>
<dbReference type="SUPFAM" id="SSF143011">
    <property type="entry name" value="RelE-like"/>
    <property type="match status" value="1"/>
</dbReference>
<feature type="domain" description="ParE-like toxin" evidence="1">
    <location>
        <begin position="19"/>
        <end position="84"/>
    </location>
</feature>
<gene>
    <name evidence="2" type="ORF">F6J89_17720</name>
</gene>
<dbReference type="InterPro" id="IPR035093">
    <property type="entry name" value="RelE/ParE_toxin_dom_sf"/>
</dbReference>
<dbReference type="EMBL" id="JAAHFQ010000362">
    <property type="protein sequence ID" value="NER29408.1"/>
    <property type="molecule type" value="Genomic_DNA"/>
</dbReference>
<organism evidence="2">
    <name type="scientific">Symploca sp. SIO1C4</name>
    <dbReference type="NCBI Taxonomy" id="2607765"/>
    <lineage>
        <taxon>Bacteria</taxon>
        <taxon>Bacillati</taxon>
        <taxon>Cyanobacteriota</taxon>
        <taxon>Cyanophyceae</taxon>
        <taxon>Coleofasciculales</taxon>
        <taxon>Coleofasciculaceae</taxon>
        <taxon>Symploca</taxon>
    </lineage>
</organism>
<name>A0A6B3NJL4_9CYAN</name>